<evidence type="ECO:0000313" key="1">
    <source>
        <dbReference type="EMBL" id="VAX25005.1"/>
    </source>
</evidence>
<accession>A0A3B1D069</accession>
<organism evidence="1">
    <name type="scientific">hydrothermal vent metagenome</name>
    <dbReference type="NCBI Taxonomy" id="652676"/>
    <lineage>
        <taxon>unclassified sequences</taxon>
        <taxon>metagenomes</taxon>
        <taxon>ecological metagenomes</taxon>
    </lineage>
</organism>
<gene>
    <name evidence="1" type="ORF">MNBD_IGNAVI01-2154</name>
</gene>
<dbReference type="EMBL" id="UOGD01000287">
    <property type="protein sequence ID" value="VAX25005.1"/>
    <property type="molecule type" value="Genomic_DNA"/>
</dbReference>
<reference evidence="1" key="1">
    <citation type="submission" date="2018-06" db="EMBL/GenBank/DDBJ databases">
        <authorList>
            <person name="Zhirakovskaya E."/>
        </authorList>
    </citation>
    <scope>NUCLEOTIDE SEQUENCE</scope>
</reference>
<dbReference type="AlphaFoldDB" id="A0A3B1D069"/>
<name>A0A3B1D069_9ZZZZ</name>
<sequence>MNIAIPQNIYTALFALALPDDLKEKVNIKESSLITKELIEGKYDVGLIPSCDLLTHKDLFVSKNYGVSFNGALSNSYLYFVPEQKDFERMFLRGDISSNDLILSKILFSEQYDIEAEFSIDTGVIDFENNNYLIIGLENNQYVINNNGISFADQFAELLDFPYVNFVLAAVSEEKLQAFTSRLGNIDEKITSNLKTLMEQLDIDPKLQTLIKDNSDAIYFDLTENEIDGLNEQIRLAYYHGIIEDIVEVNLV</sequence>
<proteinExistence type="predicted"/>
<dbReference type="SUPFAM" id="SSF53850">
    <property type="entry name" value="Periplasmic binding protein-like II"/>
    <property type="match status" value="1"/>
</dbReference>
<protein>
    <submittedName>
        <fullName evidence="1">Uncharacterized protein</fullName>
    </submittedName>
</protein>